<protein>
    <submittedName>
        <fullName evidence="1">Uncharacterized protein</fullName>
    </submittedName>
</protein>
<proteinExistence type="predicted"/>
<keyword evidence="2" id="KW-1185">Reference proteome</keyword>
<sequence>MSNGDPEFCSLAVDFFPMQRTTGWQPLMPTAVLPFRTALRAYSPSGDKTVMALMCIVRKKIVGVALEKKETTGEASVATQMEARERERSGALQLRKGEEICSPRLLADVRTFLTDKKGWWTSDLTKCEGVDARRFEKD</sequence>
<evidence type="ECO:0000313" key="1">
    <source>
        <dbReference type="EMBL" id="KAH7841678.1"/>
    </source>
</evidence>
<organism evidence="1 2">
    <name type="scientific">Vaccinium darrowii</name>
    <dbReference type="NCBI Taxonomy" id="229202"/>
    <lineage>
        <taxon>Eukaryota</taxon>
        <taxon>Viridiplantae</taxon>
        <taxon>Streptophyta</taxon>
        <taxon>Embryophyta</taxon>
        <taxon>Tracheophyta</taxon>
        <taxon>Spermatophyta</taxon>
        <taxon>Magnoliopsida</taxon>
        <taxon>eudicotyledons</taxon>
        <taxon>Gunneridae</taxon>
        <taxon>Pentapetalae</taxon>
        <taxon>asterids</taxon>
        <taxon>Ericales</taxon>
        <taxon>Ericaceae</taxon>
        <taxon>Vaccinioideae</taxon>
        <taxon>Vaccinieae</taxon>
        <taxon>Vaccinium</taxon>
    </lineage>
</organism>
<dbReference type="EMBL" id="CM037160">
    <property type="protein sequence ID" value="KAH7841678.1"/>
    <property type="molecule type" value="Genomic_DNA"/>
</dbReference>
<accession>A0ACB7XMC5</accession>
<evidence type="ECO:0000313" key="2">
    <source>
        <dbReference type="Proteomes" id="UP000828048"/>
    </source>
</evidence>
<reference evidence="1 2" key="1">
    <citation type="journal article" date="2021" name="Hortic Res">
        <title>High-quality reference genome and annotation aids understanding of berry development for evergreen blueberry (Vaccinium darrowii).</title>
        <authorList>
            <person name="Yu J."/>
            <person name="Hulse-Kemp A.M."/>
            <person name="Babiker E."/>
            <person name="Staton M."/>
        </authorList>
    </citation>
    <scope>NUCLEOTIDE SEQUENCE [LARGE SCALE GENOMIC DNA]</scope>
    <source>
        <strain evidence="2">cv. NJ 8807/NJ 8810</strain>
        <tissue evidence="1">Young leaf</tissue>
    </source>
</reference>
<gene>
    <name evidence="1" type="ORF">Vadar_032972</name>
</gene>
<name>A0ACB7XMC5_9ERIC</name>
<dbReference type="Proteomes" id="UP000828048">
    <property type="component" value="Chromosome 10"/>
</dbReference>
<comment type="caution">
    <text evidence="1">The sequence shown here is derived from an EMBL/GenBank/DDBJ whole genome shotgun (WGS) entry which is preliminary data.</text>
</comment>